<organism evidence="2 3">
    <name type="scientific">Rhododendron simsii</name>
    <name type="common">Sims's rhododendron</name>
    <dbReference type="NCBI Taxonomy" id="118357"/>
    <lineage>
        <taxon>Eukaryota</taxon>
        <taxon>Viridiplantae</taxon>
        <taxon>Streptophyta</taxon>
        <taxon>Embryophyta</taxon>
        <taxon>Tracheophyta</taxon>
        <taxon>Spermatophyta</taxon>
        <taxon>Magnoliopsida</taxon>
        <taxon>eudicotyledons</taxon>
        <taxon>Gunneridae</taxon>
        <taxon>Pentapetalae</taxon>
        <taxon>asterids</taxon>
        <taxon>Ericales</taxon>
        <taxon>Ericaceae</taxon>
        <taxon>Ericoideae</taxon>
        <taxon>Rhodoreae</taxon>
        <taxon>Rhododendron</taxon>
    </lineage>
</organism>
<evidence type="ECO:0000313" key="2">
    <source>
        <dbReference type="EMBL" id="KAF7124704.1"/>
    </source>
</evidence>
<dbReference type="EMBL" id="WJXA01000012">
    <property type="protein sequence ID" value="KAF7124704.1"/>
    <property type="molecule type" value="Genomic_DNA"/>
</dbReference>
<evidence type="ECO:0000313" key="3">
    <source>
        <dbReference type="Proteomes" id="UP000626092"/>
    </source>
</evidence>
<dbReference type="AlphaFoldDB" id="A0A834G7Y1"/>
<evidence type="ECO:0000256" key="1">
    <source>
        <dbReference type="SAM" id="MobiDB-lite"/>
    </source>
</evidence>
<sequence>MEQSDESRDSGMDLDVVTGVSEPMGAPIGATAGEEVTGQELITTSTAGMEPWVPMATVGVGVAFPSVSEVSEPRGTPTIAITATWEEATGQEPIAPTIVGVEPWVPMATKATEGCWAQPSTAIGSSSVGGDKDIFEAELEEPGIAAMMFEARAQEAEWEKLVRRSKPEGNKVLREFE</sequence>
<keyword evidence="3" id="KW-1185">Reference proteome</keyword>
<accession>A0A834G7Y1</accession>
<proteinExistence type="predicted"/>
<comment type="caution">
    <text evidence="2">The sequence shown here is derived from an EMBL/GenBank/DDBJ whole genome shotgun (WGS) entry which is preliminary data.</text>
</comment>
<feature type="compositionally biased region" description="Basic and acidic residues" evidence="1">
    <location>
        <begin position="1"/>
        <end position="11"/>
    </location>
</feature>
<dbReference type="Proteomes" id="UP000626092">
    <property type="component" value="Unassembled WGS sequence"/>
</dbReference>
<name>A0A834G7Y1_RHOSS</name>
<feature type="region of interest" description="Disordered" evidence="1">
    <location>
        <begin position="1"/>
        <end position="37"/>
    </location>
</feature>
<gene>
    <name evidence="2" type="ORF">RHSIM_Rhsim12G0089900</name>
</gene>
<protein>
    <submittedName>
        <fullName evidence="2">Uncharacterized protein</fullName>
    </submittedName>
</protein>
<reference evidence="2" key="1">
    <citation type="submission" date="2019-11" db="EMBL/GenBank/DDBJ databases">
        <authorList>
            <person name="Liu Y."/>
            <person name="Hou J."/>
            <person name="Li T.-Q."/>
            <person name="Guan C.-H."/>
            <person name="Wu X."/>
            <person name="Wu H.-Z."/>
            <person name="Ling F."/>
            <person name="Zhang R."/>
            <person name="Shi X.-G."/>
            <person name="Ren J.-P."/>
            <person name="Chen E.-F."/>
            <person name="Sun J.-M."/>
        </authorList>
    </citation>
    <scope>NUCLEOTIDE SEQUENCE</scope>
    <source>
        <strain evidence="2">Adult_tree_wgs_1</strain>
        <tissue evidence="2">Leaves</tissue>
    </source>
</reference>